<dbReference type="Pfam" id="PF13193">
    <property type="entry name" value="AMP-binding_C"/>
    <property type="match status" value="1"/>
</dbReference>
<evidence type="ECO:0000313" key="10">
    <source>
        <dbReference type="Proteomes" id="UP001620645"/>
    </source>
</evidence>
<dbReference type="PANTHER" id="PTHR44845">
    <property type="entry name" value="CARRIER DOMAIN-CONTAINING PROTEIN"/>
    <property type="match status" value="1"/>
</dbReference>
<feature type="compositionally biased region" description="Polar residues" evidence="7">
    <location>
        <begin position="35"/>
        <end position="47"/>
    </location>
</feature>
<dbReference type="FunFam" id="3.40.50.720:FF:000047">
    <property type="entry name" value="NADP-dependent L-serine/L-allo-threonine dehydrogenase"/>
    <property type="match status" value="1"/>
</dbReference>
<keyword evidence="3" id="KW-0596">Phosphopantetheine</keyword>
<dbReference type="InterPro" id="IPR042099">
    <property type="entry name" value="ANL_N_sf"/>
</dbReference>
<name>A0ABD2KHA5_HETSC</name>
<dbReference type="Pfam" id="PF00550">
    <property type="entry name" value="PP-binding"/>
    <property type="match status" value="1"/>
</dbReference>
<sequence length="1345" mass="151112">MSPADDTDSPNCAPAASSPPLSPPATSAANASPSDSVLSPPSAGTSSSVPLDFDDTLLAMFRRVCSDPKLRSRVVLQDRERQWTLGELDDVTERLARHFVRAYGCQIGSCVAIYMYKCAEYVFAYIAALKAGAAYLPLDISYPAPLLNSVLDEVTPTVVCASEEHSANLSPSIRRLVMDPLGKWLDEELAEDKAKGTAGKLPTEAQLRPDDIAYIVYSSGTTGKPKGIECPHRGAVLSYKWRFRNFPYREDDVVACNVFFVWEMFRPILQAIKMVIIPDSIIYDSQLLCDFLRQNRVTQMLFTPSLLEMVLDTQNEKILANAFQHMRLVHLCGEVVTCALLDRFFRHFPHVRCANLYSISETHDVAVSNLNEFHRRHEKRQFAPVGKVIDGVKVLILDGQTMKRVPIGVPGEIYVAGPTLARGYINRPELNRDRFVEVPAELRKEVGEERMYRTGDWGYLMPNSVLEICGRCDTMVRIRGYSVELQAIESTLLDMSAVRSCAVISIGAEGEDKQLAAYIVLRERSVNRKQLRAQLKRILPFYMMPQFFVFVDKLPLLPASSKIDKKSLPPVDFERDVVEAEALPQTQTEQKLAKIWGEVLHLVNLDIQESFFDLGGHSLLAARLLNRVNTEFTAQLVMRDLFAAPTVYAMAKLLDGAERASPEEEVDLEQQVDNHDLHDNVMDLHLRAFWRATGFWKRRFTNSNVFLTGVTGYLGSHLLVELLLTTDTRLTCLIRESSPAESVLQRLFNSLRANGLLTDHLRNLTRDRVRVVAGDIALFQFGLSDEDYHFLSYDIDVVLHAAAYVNLIYPYQALHGINVLGTRNVLDFCLKNKLKPLHYISTDAVFPADLRGVDEHFPPQNHCHQLTDGYGQSKYVAEQLVTRSLTRGLPGVCYRLGNQSAPSNCDGNWNDRDFTYLMLLGVICTGKTPDLDWQLELTPVDFSARFVVRVLCELFNESSGKIFHLIASQNTLRWSEAMDWLRRMGFELEQMRTSEWVKMIELSNNPKLAQLQKLVENIFRDGKFHFTQSHFLRSNTDKVLSQLGWKYPIVVGLFKTILVNVFDKFLFTNERLFQRWLRTVMDMGMVERPVKGTVRMLLGRVCIVTGASEGIGEAVARTLALDGGATVVLVARRIDRLEALTQQLNALGVPSGRLMAVKCDVASSENVRAMVAQTMERFGRVDVLVNCAGVMFFIQSSKGYTEEWTRQIDVNVHGTTNVVGFVLPLMAERKNGHILTITSDAGRRAFPGLAVYSGTKFYLEAFISALRQENVENGIRFTNIQPGDVATSLARRSTDTEAREKYDASEAGHKILDCSDVAQSVLFCLSQPTHVAINELLIEPQAAPI</sequence>
<dbReference type="InterPro" id="IPR025110">
    <property type="entry name" value="AMP-bd_C"/>
</dbReference>
<dbReference type="NCBIfam" id="TIGR01746">
    <property type="entry name" value="Thioester-redct"/>
    <property type="match status" value="1"/>
</dbReference>
<dbReference type="PROSITE" id="PS00061">
    <property type="entry name" value="ADH_SHORT"/>
    <property type="match status" value="1"/>
</dbReference>
<dbReference type="Gene3D" id="3.40.50.720">
    <property type="entry name" value="NAD(P)-binding Rossmann-like Domain"/>
    <property type="match status" value="2"/>
</dbReference>
<dbReference type="PROSITE" id="PS00455">
    <property type="entry name" value="AMP_BINDING"/>
    <property type="match status" value="1"/>
</dbReference>
<dbReference type="EC" id="2.3.1.85" evidence="1"/>
<evidence type="ECO:0000256" key="6">
    <source>
        <dbReference type="ARBA" id="ARBA00044883"/>
    </source>
</evidence>
<accession>A0ABD2KHA5</accession>
<dbReference type="GO" id="GO:0004312">
    <property type="term" value="F:fatty acid synthase activity"/>
    <property type="evidence" value="ECO:0007669"/>
    <property type="project" value="UniProtKB-EC"/>
</dbReference>
<keyword evidence="5" id="KW-0560">Oxidoreductase</keyword>
<evidence type="ECO:0000256" key="1">
    <source>
        <dbReference type="ARBA" id="ARBA00012873"/>
    </source>
</evidence>
<dbReference type="InterPro" id="IPR036736">
    <property type="entry name" value="ACP-like_sf"/>
</dbReference>
<dbReference type="InterPro" id="IPR000873">
    <property type="entry name" value="AMP-dep_synth/lig_dom"/>
</dbReference>
<dbReference type="Pfam" id="PF00106">
    <property type="entry name" value="adh_short"/>
    <property type="match status" value="1"/>
</dbReference>
<dbReference type="PROSITE" id="PS00012">
    <property type="entry name" value="PHOSPHOPANTETHEINE"/>
    <property type="match status" value="1"/>
</dbReference>
<dbReference type="InterPro" id="IPR036291">
    <property type="entry name" value="NAD(P)-bd_dom_sf"/>
</dbReference>
<feature type="compositionally biased region" description="Low complexity" evidence="7">
    <location>
        <begin position="9"/>
        <end position="34"/>
    </location>
</feature>
<dbReference type="InterPro" id="IPR002347">
    <property type="entry name" value="SDR_fam"/>
</dbReference>
<dbReference type="InterPro" id="IPR006162">
    <property type="entry name" value="Ppantetheine_attach_site"/>
</dbReference>
<proteinExistence type="predicted"/>
<evidence type="ECO:0000256" key="2">
    <source>
        <dbReference type="ARBA" id="ARBA00018769"/>
    </source>
</evidence>
<gene>
    <name evidence="9" type="ORF">niasHS_003537</name>
</gene>
<dbReference type="Gene3D" id="3.40.50.12780">
    <property type="entry name" value="N-terminal domain of ligase-like"/>
    <property type="match status" value="1"/>
</dbReference>
<evidence type="ECO:0000313" key="9">
    <source>
        <dbReference type="EMBL" id="KAL3102128.1"/>
    </source>
</evidence>
<feature type="region of interest" description="Disordered" evidence="7">
    <location>
        <begin position="1"/>
        <end position="47"/>
    </location>
</feature>
<reference evidence="9 10" key="1">
    <citation type="submission" date="2024-10" db="EMBL/GenBank/DDBJ databases">
        <authorList>
            <person name="Kim D."/>
        </authorList>
    </citation>
    <scope>NUCLEOTIDE SEQUENCE [LARGE SCALE GENOMIC DNA]</scope>
    <source>
        <strain evidence="9">Taebaek</strain>
    </source>
</reference>
<dbReference type="InterPro" id="IPR020904">
    <property type="entry name" value="Sc_DH/Rdtase_CS"/>
</dbReference>
<dbReference type="InterPro" id="IPR010080">
    <property type="entry name" value="Thioester_reductase-like_dom"/>
</dbReference>
<dbReference type="EMBL" id="JBICCN010000026">
    <property type="protein sequence ID" value="KAL3102128.1"/>
    <property type="molecule type" value="Genomic_DNA"/>
</dbReference>
<protein>
    <recommendedName>
        <fullName evidence="2">Fatty acid synthase</fullName>
        <ecNumber evidence="1">2.3.1.85</ecNumber>
    </recommendedName>
</protein>
<dbReference type="Pfam" id="PF00501">
    <property type="entry name" value="AMP-binding"/>
    <property type="match status" value="1"/>
</dbReference>
<evidence type="ECO:0000259" key="8">
    <source>
        <dbReference type="PROSITE" id="PS50075"/>
    </source>
</evidence>
<dbReference type="CDD" id="cd05930">
    <property type="entry name" value="A_NRPS"/>
    <property type="match status" value="1"/>
</dbReference>
<dbReference type="GO" id="GO:0016616">
    <property type="term" value="F:oxidoreductase activity, acting on the CH-OH group of donors, NAD or NADP as acceptor"/>
    <property type="evidence" value="ECO:0007669"/>
    <property type="project" value="UniProtKB-ARBA"/>
</dbReference>
<dbReference type="Gene3D" id="3.40.50.1820">
    <property type="entry name" value="alpha/beta hydrolase"/>
    <property type="match status" value="1"/>
</dbReference>
<dbReference type="InterPro" id="IPR013120">
    <property type="entry name" value="FAR_NAD-bd"/>
</dbReference>
<dbReference type="InterPro" id="IPR009081">
    <property type="entry name" value="PP-bd_ACP"/>
</dbReference>
<dbReference type="InterPro" id="IPR020845">
    <property type="entry name" value="AMP-binding_CS"/>
</dbReference>
<dbReference type="GO" id="GO:0072330">
    <property type="term" value="P:monocarboxylic acid biosynthetic process"/>
    <property type="evidence" value="ECO:0007669"/>
    <property type="project" value="UniProtKB-ARBA"/>
</dbReference>
<dbReference type="InterPro" id="IPR045851">
    <property type="entry name" value="AMP-bd_C_sf"/>
</dbReference>
<dbReference type="Pfam" id="PF07993">
    <property type="entry name" value="NAD_binding_4"/>
    <property type="match status" value="1"/>
</dbReference>
<dbReference type="SUPFAM" id="SSF51735">
    <property type="entry name" value="NAD(P)-binding Rossmann-fold domains"/>
    <property type="match status" value="2"/>
</dbReference>
<dbReference type="Gene3D" id="3.30.300.30">
    <property type="match status" value="1"/>
</dbReference>
<evidence type="ECO:0000256" key="4">
    <source>
        <dbReference type="ARBA" id="ARBA00022553"/>
    </source>
</evidence>
<dbReference type="SUPFAM" id="SSF47336">
    <property type="entry name" value="ACP-like"/>
    <property type="match status" value="1"/>
</dbReference>
<dbReference type="PROSITE" id="PS50075">
    <property type="entry name" value="CARRIER"/>
    <property type="match status" value="1"/>
</dbReference>
<dbReference type="GO" id="GO:0044550">
    <property type="term" value="P:secondary metabolite biosynthetic process"/>
    <property type="evidence" value="ECO:0007669"/>
    <property type="project" value="UniProtKB-ARBA"/>
</dbReference>
<organism evidence="9 10">
    <name type="scientific">Heterodera schachtii</name>
    <name type="common">Sugarbeet cyst nematode worm</name>
    <name type="synonym">Tylenchus schachtii</name>
    <dbReference type="NCBI Taxonomy" id="97005"/>
    <lineage>
        <taxon>Eukaryota</taxon>
        <taxon>Metazoa</taxon>
        <taxon>Ecdysozoa</taxon>
        <taxon>Nematoda</taxon>
        <taxon>Chromadorea</taxon>
        <taxon>Rhabditida</taxon>
        <taxon>Tylenchina</taxon>
        <taxon>Tylenchomorpha</taxon>
        <taxon>Tylenchoidea</taxon>
        <taxon>Heteroderidae</taxon>
        <taxon>Heteroderinae</taxon>
        <taxon>Heterodera</taxon>
    </lineage>
</organism>
<dbReference type="InterPro" id="IPR029058">
    <property type="entry name" value="AB_hydrolase_fold"/>
</dbReference>
<dbReference type="CDD" id="cd05235">
    <property type="entry name" value="SDR_e1"/>
    <property type="match status" value="1"/>
</dbReference>
<dbReference type="FunFam" id="1.10.1200.10:FF:000016">
    <property type="entry name" value="Non-ribosomal peptide synthase"/>
    <property type="match status" value="1"/>
</dbReference>
<dbReference type="SMART" id="SM00823">
    <property type="entry name" value="PKS_PP"/>
    <property type="match status" value="1"/>
</dbReference>
<dbReference type="InterPro" id="IPR020806">
    <property type="entry name" value="PKS_PP-bd"/>
</dbReference>
<evidence type="ECO:0000256" key="7">
    <source>
        <dbReference type="SAM" id="MobiDB-lite"/>
    </source>
</evidence>
<evidence type="ECO:0000256" key="5">
    <source>
        <dbReference type="ARBA" id="ARBA00023002"/>
    </source>
</evidence>
<comment type="catalytic activity">
    <reaction evidence="6">
        <text>acetyl-CoA + n malonyl-CoA + 2n NADPH + 2n H(+) = a long-chain fatty acid + (n+1) CoA + n CO2 + 2n NADP(+).</text>
        <dbReference type="EC" id="2.3.1.85"/>
    </reaction>
</comment>
<dbReference type="PANTHER" id="PTHR44845:SF6">
    <property type="entry name" value="BETA-ALANINE-ACTIVATING ENZYME"/>
    <property type="match status" value="1"/>
</dbReference>
<feature type="domain" description="Carrier" evidence="8">
    <location>
        <begin position="583"/>
        <end position="658"/>
    </location>
</feature>
<comment type="caution">
    <text evidence="9">The sequence shown here is derived from an EMBL/GenBank/DDBJ whole genome shotgun (WGS) entry which is preliminary data.</text>
</comment>
<dbReference type="PRINTS" id="PR00081">
    <property type="entry name" value="GDHRDH"/>
</dbReference>
<dbReference type="Proteomes" id="UP001620645">
    <property type="component" value="Unassembled WGS sequence"/>
</dbReference>
<evidence type="ECO:0000256" key="3">
    <source>
        <dbReference type="ARBA" id="ARBA00022450"/>
    </source>
</evidence>
<keyword evidence="4" id="KW-0597">Phosphoprotein</keyword>
<dbReference type="SUPFAM" id="SSF56801">
    <property type="entry name" value="Acetyl-CoA synthetase-like"/>
    <property type="match status" value="1"/>
</dbReference>
<keyword evidence="10" id="KW-1185">Reference proteome</keyword>